<keyword evidence="1" id="KW-0472">Membrane</keyword>
<evidence type="ECO:0000313" key="2">
    <source>
        <dbReference type="EMBL" id="CAD8168186.1"/>
    </source>
</evidence>
<evidence type="ECO:0000256" key="1">
    <source>
        <dbReference type="SAM" id="Phobius"/>
    </source>
</evidence>
<keyword evidence="3" id="KW-1185">Reference proteome</keyword>
<feature type="transmembrane region" description="Helical" evidence="1">
    <location>
        <begin position="46"/>
        <end position="66"/>
    </location>
</feature>
<evidence type="ECO:0000313" key="3">
    <source>
        <dbReference type="Proteomes" id="UP000683925"/>
    </source>
</evidence>
<dbReference type="Proteomes" id="UP000683925">
    <property type="component" value="Unassembled WGS sequence"/>
</dbReference>
<dbReference type="OMA" id="HANRIYQ"/>
<sequence length="90" mass="10107">MSNNDLCETIVNHANRIYQSLANLNSHQNENGDITNPSMTSTGPSIQGLASILLLMMLAYAFLSFISPRKQILSQKEQCNRQQYSNDEDD</sequence>
<keyword evidence="1" id="KW-0812">Transmembrane</keyword>
<dbReference type="OrthoDB" id="302342at2759"/>
<dbReference type="EMBL" id="CAJJDP010000051">
    <property type="protein sequence ID" value="CAD8168186.1"/>
    <property type="molecule type" value="Genomic_DNA"/>
</dbReference>
<dbReference type="AlphaFoldDB" id="A0A8S1V0H9"/>
<reference evidence="2" key="1">
    <citation type="submission" date="2021-01" db="EMBL/GenBank/DDBJ databases">
        <authorList>
            <consortium name="Genoscope - CEA"/>
            <person name="William W."/>
        </authorList>
    </citation>
    <scope>NUCLEOTIDE SEQUENCE</scope>
</reference>
<protein>
    <submittedName>
        <fullName evidence="2">Uncharacterized protein</fullName>
    </submittedName>
</protein>
<proteinExistence type="predicted"/>
<organism evidence="2 3">
    <name type="scientific">Paramecium octaurelia</name>
    <dbReference type="NCBI Taxonomy" id="43137"/>
    <lineage>
        <taxon>Eukaryota</taxon>
        <taxon>Sar</taxon>
        <taxon>Alveolata</taxon>
        <taxon>Ciliophora</taxon>
        <taxon>Intramacronucleata</taxon>
        <taxon>Oligohymenophorea</taxon>
        <taxon>Peniculida</taxon>
        <taxon>Parameciidae</taxon>
        <taxon>Paramecium</taxon>
    </lineage>
</organism>
<name>A0A8S1V0H9_PAROT</name>
<accession>A0A8S1V0H9</accession>
<keyword evidence="1" id="KW-1133">Transmembrane helix</keyword>
<gene>
    <name evidence="2" type="ORF">POCTA_138.1.T0510160</name>
</gene>
<comment type="caution">
    <text evidence="2">The sequence shown here is derived from an EMBL/GenBank/DDBJ whole genome shotgun (WGS) entry which is preliminary data.</text>
</comment>